<evidence type="ECO:0000313" key="2">
    <source>
        <dbReference type="EMBL" id="OBR82697.1"/>
    </source>
</evidence>
<evidence type="ECO:0000259" key="1">
    <source>
        <dbReference type="Pfam" id="PF01323"/>
    </source>
</evidence>
<protein>
    <recommendedName>
        <fullName evidence="1">DSBA-like thioredoxin domain-containing protein</fullName>
    </recommendedName>
</protein>
<dbReference type="RefSeq" id="XP_018260539.1">
    <property type="nucleotide sequence ID" value="XM_018410729.1"/>
</dbReference>
<dbReference type="PANTHER" id="PTHR13887">
    <property type="entry name" value="GLUTATHIONE S-TRANSFERASE KAPPA"/>
    <property type="match status" value="1"/>
</dbReference>
<proteinExistence type="predicted"/>
<dbReference type="EMBL" id="KI894035">
    <property type="protein sequence ID" value="OBR82697.1"/>
    <property type="molecule type" value="Genomic_DNA"/>
</dbReference>
<dbReference type="AlphaFoldDB" id="A0A1A5ZY07"/>
<dbReference type="PANTHER" id="PTHR13887:SF41">
    <property type="entry name" value="THIOREDOXIN SUPERFAMILY PROTEIN"/>
    <property type="match status" value="1"/>
</dbReference>
<dbReference type="InterPro" id="IPR036249">
    <property type="entry name" value="Thioredoxin-like_sf"/>
</dbReference>
<evidence type="ECO:0000313" key="3">
    <source>
        <dbReference type="EMBL" id="WWC65593.1"/>
    </source>
</evidence>
<organism evidence="2">
    <name type="scientific">Kwoniella dejecticola CBS 10117</name>
    <dbReference type="NCBI Taxonomy" id="1296121"/>
    <lineage>
        <taxon>Eukaryota</taxon>
        <taxon>Fungi</taxon>
        <taxon>Dikarya</taxon>
        <taxon>Basidiomycota</taxon>
        <taxon>Agaricomycotina</taxon>
        <taxon>Tremellomycetes</taxon>
        <taxon>Tremellales</taxon>
        <taxon>Cryptococcaceae</taxon>
        <taxon>Kwoniella</taxon>
    </lineage>
</organism>
<feature type="domain" description="DSBA-like thioredoxin" evidence="1">
    <location>
        <begin position="6"/>
        <end position="211"/>
    </location>
</feature>
<dbReference type="Proteomes" id="UP000078595">
    <property type="component" value="Chromosome 11"/>
</dbReference>
<reference evidence="3" key="2">
    <citation type="submission" date="2013-07" db="EMBL/GenBank/DDBJ databases">
        <authorList>
            <consortium name="The Broad Institute Genome Sequencing Platform"/>
            <person name="Cuomo C."/>
            <person name="Litvintseva A."/>
            <person name="Chen Y."/>
            <person name="Heitman J."/>
            <person name="Sun S."/>
            <person name="Springer D."/>
            <person name="Dromer F."/>
            <person name="Young S.K."/>
            <person name="Zeng Q."/>
            <person name="Gargeya S."/>
            <person name="Fitzgerald M."/>
            <person name="Abouelleil A."/>
            <person name="Alvarado L."/>
            <person name="Berlin A.M."/>
            <person name="Chapman S.B."/>
            <person name="Dewar J."/>
            <person name="Goldberg J."/>
            <person name="Griggs A."/>
            <person name="Gujja S."/>
            <person name="Hansen M."/>
            <person name="Howarth C."/>
            <person name="Imamovic A."/>
            <person name="Larimer J."/>
            <person name="McCowan C."/>
            <person name="Murphy C."/>
            <person name="Pearson M."/>
            <person name="Priest M."/>
            <person name="Roberts A."/>
            <person name="Saif S."/>
            <person name="Shea T."/>
            <person name="Sykes S."/>
            <person name="Wortman J."/>
            <person name="Nusbaum C."/>
            <person name="Birren B."/>
        </authorList>
    </citation>
    <scope>NUCLEOTIDE SEQUENCE</scope>
    <source>
        <strain evidence="3">CBS 10117</strain>
    </source>
</reference>
<dbReference type="VEuPathDB" id="FungiDB:I303_07462"/>
<dbReference type="CDD" id="cd03024">
    <property type="entry name" value="DsbA_FrnE"/>
    <property type="match status" value="1"/>
</dbReference>
<dbReference type="GeneID" id="28971161"/>
<sequence length="248" mass="27775">MSVKKIDITSDVQCPFCLIGVKQMLDAVEKYKADHPSSGEYQIRLLPYQLDPTLTDKPKSRVQSYKEKFGEAKAEQIMATMGPRLESLGFKSDYGGTISSTHLAHRIQTYALLKNPDKQIPLAMDVFRGFHGDRKDPSDKEWLSSLAVKHSIFPSEKVALDWFDGHECCEEVKQSYLIAKRLGVTGVPFFLFQEKYAASGAMGVDEFYKLLEEIDKRESTPKQDQPAIIAHGESCGHDHQAGEVCPAS</sequence>
<dbReference type="Gene3D" id="3.40.30.10">
    <property type="entry name" value="Glutaredoxin"/>
    <property type="match status" value="1"/>
</dbReference>
<dbReference type="OrthoDB" id="1930760at2759"/>
<dbReference type="STRING" id="1296121.A0A1A5ZY07"/>
<dbReference type="GO" id="GO:0016491">
    <property type="term" value="F:oxidoreductase activity"/>
    <property type="evidence" value="ECO:0007669"/>
    <property type="project" value="InterPro"/>
</dbReference>
<accession>A0A1A5ZY07</accession>
<evidence type="ECO:0000313" key="4">
    <source>
        <dbReference type="Proteomes" id="UP000078595"/>
    </source>
</evidence>
<reference evidence="2" key="1">
    <citation type="submission" date="2013-07" db="EMBL/GenBank/DDBJ databases">
        <title>The Genome Sequence of Cryptococcus dejecticola CBS10117.</title>
        <authorList>
            <consortium name="The Broad Institute Genome Sequencing Platform"/>
            <person name="Cuomo C."/>
            <person name="Litvintseva A."/>
            <person name="Chen Y."/>
            <person name="Heitman J."/>
            <person name="Sun S."/>
            <person name="Springer D."/>
            <person name="Dromer F."/>
            <person name="Young S.K."/>
            <person name="Zeng Q."/>
            <person name="Gargeya S."/>
            <person name="Fitzgerald M."/>
            <person name="Abouelleil A."/>
            <person name="Alvarado L."/>
            <person name="Berlin A.M."/>
            <person name="Chapman S.B."/>
            <person name="Dewar J."/>
            <person name="Goldberg J."/>
            <person name="Griggs A."/>
            <person name="Gujja S."/>
            <person name="Hansen M."/>
            <person name="Howarth C."/>
            <person name="Imamovic A."/>
            <person name="Larimer J."/>
            <person name="McCowan C."/>
            <person name="Murphy C."/>
            <person name="Pearson M."/>
            <person name="Priest M."/>
            <person name="Roberts A."/>
            <person name="Saif S."/>
            <person name="Shea T."/>
            <person name="Sykes S."/>
            <person name="Wortman J."/>
            <person name="Nusbaum C."/>
            <person name="Birren B."/>
        </authorList>
    </citation>
    <scope>NUCLEOTIDE SEQUENCE [LARGE SCALE GENOMIC DNA]</scope>
    <source>
        <strain evidence="2">CBS 10117</strain>
    </source>
</reference>
<keyword evidence="4" id="KW-1185">Reference proteome</keyword>
<dbReference type="InterPro" id="IPR001853">
    <property type="entry name" value="DSBA-like_thioredoxin_dom"/>
</dbReference>
<dbReference type="SUPFAM" id="SSF52833">
    <property type="entry name" value="Thioredoxin-like"/>
    <property type="match status" value="1"/>
</dbReference>
<gene>
    <name evidence="2" type="ORF">I303_07462</name>
    <name evidence="3" type="ORF">I303_108212</name>
</gene>
<dbReference type="EMBL" id="CP144540">
    <property type="protein sequence ID" value="WWC65593.1"/>
    <property type="molecule type" value="Genomic_DNA"/>
</dbReference>
<name>A0A1A5ZY07_9TREE</name>
<reference evidence="3" key="3">
    <citation type="submission" date="2024-02" db="EMBL/GenBank/DDBJ databases">
        <title>Comparative genomics of Cryptococcus and Kwoniella reveals pathogenesis evolution and contrasting modes of karyotype evolution via chromosome fusion or intercentromeric recombination.</title>
        <authorList>
            <person name="Coelho M.A."/>
            <person name="David-Palma M."/>
            <person name="Shea T."/>
            <person name="Bowers K."/>
            <person name="McGinley-Smith S."/>
            <person name="Mohammad A.W."/>
            <person name="Gnirke A."/>
            <person name="Yurkov A.M."/>
            <person name="Nowrousian M."/>
            <person name="Sun S."/>
            <person name="Cuomo C.A."/>
            <person name="Heitman J."/>
        </authorList>
    </citation>
    <scope>NUCLEOTIDE SEQUENCE</scope>
    <source>
        <strain evidence="3">CBS 10117</strain>
    </source>
</reference>
<dbReference type="Pfam" id="PF01323">
    <property type="entry name" value="DSBA"/>
    <property type="match status" value="1"/>
</dbReference>
<dbReference type="KEGG" id="kdj:28971161"/>